<proteinExistence type="predicted"/>
<accession>A0A8S1HRM9</accession>
<keyword evidence="3" id="KW-1185">Reference proteome</keyword>
<reference evidence="2" key="1">
    <citation type="submission" date="2020-10" db="EMBL/GenBank/DDBJ databases">
        <authorList>
            <person name="Kikuchi T."/>
        </authorList>
    </citation>
    <scope>NUCLEOTIDE SEQUENCE</scope>
    <source>
        <strain evidence="2">NKZ352</strain>
    </source>
</reference>
<dbReference type="AlphaFoldDB" id="A0A8S1HRM9"/>
<feature type="compositionally biased region" description="Basic and acidic residues" evidence="1">
    <location>
        <begin position="20"/>
        <end position="34"/>
    </location>
</feature>
<feature type="compositionally biased region" description="Polar residues" evidence="1">
    <location>
        <begin position="153"/>
        <end position="169"/>
    </location>
</feature>
<gene>
    <name evidence="2" type="ORF">CAUJ_LOCUS13784</name>
</gene>
<organism evidence="2 3">
    <name type="scientific">Caenorhabditis auriculariae</name>
    <dbReference type="NCBI Taxonomy" id="2777116"/>
    <lineage>
        <taxon>Eukaryota</taxon>
        <taxon>Metazoa</taxon>
        <taxon>Ecdysozoa</taxon>
        <taxon>Nematoda</taxon>
        <taxon>Chromadorea</taxon>
        <taxon>Rhabditida</taxon>
        <taxon>Rhabditina</taxon>
        <taxon>Rhabditomorpha</taxon>
        <taxon>Rhabditoidea</taxon>
        <taxon>Rhabditidae</taxon>
        <taxon>Peloderinae</taxon>
        <taxon>Caenorhabditis</taxon>
    </lineage>
</organism>
<name>A0A8S1HRM9_9PELO</name>
<evidence type="ECO:0000313" key="2">
    <source>
        <dbReference type="EMBL" id="CAD6197877.1"/>
    </source>
</evidence>
<comment type="caution">
    <text evidence="2">The sequence shown here is derived from an EMBL/GenBank/DDBJ whole genome shotgun (WGS) entry which is preliminary data.</text>
</comment>
<evidence type="ECO:0000256" key="1">
    <source>
        <dbReference type="SAM" id="MobiDB-lite"/>
    </source>
</evidence>
<dbReference type="EMBL" id="CAJGYM010000108">
    <property type="protein sequence ID" value="CAD6197877.1"/>
    <property type="molecule type" value="Genomic_DNA"/>
</dbReference>
<feature type="region of interest" description="Disordered" evidence="1">
    <location>
        <begin position="1"/>
        <end position="80"/>
    </location>
</feature>
<feature type="compositionally biased region" description="Basic and acidic residues" evidence="1">
    <location>
        <begin position="123"/>
        <end position="139"/>
    </location>
</feature>
<dbReference type="Proteomes" id="UP000835052">
    <property type="component" value="Unassembled WGS sequence"/>
</dbReference>
<evidence type="ECO:0000313" key="3">
    <source>
        <dbReference type="Proteomes" id="UP000835052"/>
    </source>
</evidence>
<feature type="compositionally biased region" description="Basic and acidic residues" evidence="1">
    <location>
        <begin position="103"/>
        <end position="116"/>
    </location>
</feature>
<protein>
    <submittedName>
        <fullName evidence="2">Uncharacterized protein</fullName>
    </submittedName>
</protein>
<feature type="region of interest" description="Disordered" evidence="1">
    <location>
        <begin position="103"/>
        <end position="180"/>
    </location>
</feature>
<sequence>MLLNSSICIKQTRETKKRRREDVGNGGKKDEGRSCRVGKRRSLLEETADEDGGNWTRQKDSGTKALTEADDDLRRHQKCPSDCWSRPTICRIGKAERRLKVHAEDFNPRTGKEGSAGKRGGRCRCEERSTTSTPDKDATENEDEERDAGQCGGSSEANQQLIPTHSSASVARPTAKTHKHSPDIITAIQLFRPQQPIGHQIAAATDRNNLATGNVKSKLQKVQHQRPRVLLSEQASRTRGQACSQCNNATANGLAENGRSKTNSKCIGSIYAHENNK</sequence>